<name>A0A9P8MQ26_9HYPO</name>
<comment type="caution">
    <text evidence="9">The sequence shown here is derived from an EMBL/GenBank/DDBJ whole genome shotgun (WGS) entry which is preliminary data.</text>
</comment>
<keyword evidence="6" id="KW-0833">Ubl conjugation pathway</keyword>
<proteinExistence type="predicted"/>
<evidence type="ECO:0000259" key="8">
    <source>
        <dbReference type="PROSITE" id="PS51873"/>
    </source>
</evidence>
<keyword evidence="7" id="KW-0862">Zinc</keyword>
<dbReference type="Gene3D" id="3.30.40.10">
    <property type="entry name" value="Zinc/RING finger domain, C3HC4 (zinc finger)"/>
    <property type="match status" value="1"/>
</dbReference>
<dbReference type="SMART" id="SM00647">
    <property type="entry name" value="IBR"/>
    <property type="match status" value="2"/>
</dbReference>
<dbReference type="CDD" id="cd00590">
    <property type="entry name" value="RRM_SF"/>
    <property type="match status" value="1"/>
</dbReference>
<dbReference type="InterPro" id="IPR013087">
    <property type="entry name" value="Znf_C2H2_type"/>
</dbReference>
<comment type="pathway">
    <text evidence="1">Protein modification; protein ubiquitination.</text>
</comment>
<dbReference type="GO" id="GO:0043161">
    <property type="term" value="P:proteasome-mediated ubiquitin-dependent protein catabolic process"/>
    <property type="evidence" value="ECO:0007669"/>
    <property type="project" value="TreeGrafter"/>
</dbReference>
<dbReference type="RefSeq" id="XP_044717706.1">
    <property type="nucleotide sequence ID" value="XM_044866819.1"/>
</dbReference>
<dbReference type="SUPFAM" id="SSF57850">
    <property type="entry name" value="RING/U-box"/>
    <property type="match status" value="2"/>
</dbReference>
<keyword evidence="10" id="KW-1185">Reference proteome</keyword>
<organism evidence="9 10">
    <name type="scientific">Hirsutella rhossiliensis</name>
    <dbReference type="NCBI Taxonomy" id="111463"/>
    <lineage>
        <taxon>Eukaryota</taxon>
        <taxon>Fungi</taxon>
        <taxon>Dikarya</taxon>
        <taxon>Ascomycota</taxon>
        <taxon>Pezizomycotina</taxon>
        <taxon>Sordariomycetes</taxon>
        <taxon>Hypocreomycetidae</taxon>
        <taxon>Hypocreales</taxon>
        <taxon>Ophiocordycipitaceae</taxon>
        <taxon>Hirsutella</taxon>
    </lineage>
</organism>
<evidence type="ECO:0000256" key="7">
    <source>
        <dbReference type="ARBA" id="ARBA00022833"/>
    </source>
</evidence>
<evidence type="ECO:0000256" key="6">
    <source>
        <dbReference type="ARBA" id="ARBA00022786"/>
    </source>
</evidence>
<evidence type="ECO:0000256" key="1">
    <source>
        <dbReference type="ARBA" id="ARBA00004906"/>
    </source>
</evidence>
<evidence type="ECO:0000256" key="5">
    <source>
        <dbReference type="ARBA" id="ARBA00022771"/>
    </source>
</evidence>
<reference evidence="9" key="1">
    <citation type="submission" date="2021-09" db="EMBL/GenBank/DDBJ databases">
        <title>A high-quality genome of the endoparasitic fungus Hirsutella rhossiliensis with a comparison of Hirsutella genomes reveals transposable elements contributing to genome size variation.</title>
        <authorList>
            <person name="Lin R."/>
            <person name="Jiao Y."/>
            <person name="Sun X."/>
            <person name="Ling J."/>
            <person name="Xie B."/>
            <person name="Cheng X."/>
        </authorList>
    </citation>
    <scope>NUCLEOTIDE SEQUENCE</scope>
    <source>
        <strain evidence="9">HR02</strain>
    </source>
</reference>
<keyword evidence="3" id="KW-0479">Metal-binding</keyword>
<dbReference type="InterPro" id="IPR002867">
    <property type="entry name" value="IBR_dom"/>
</dbReference>
<evidence type="ECO:0000256" key="4">
    <source>
        <dbReference type="ARBA" id="ARBA00022737"/>
    </source>
</evidence>
<dbReference type="InterPro" id="IPR044066">
    <property type="entry name" value="TRIAD_supradom"/>
</dbReference>
<evidence type="ECO:0000256" key="3">
    <source>
        <dbReference type="ARBA" id="ARBA00022723"/>
    </source>
</evidence>
<dbReference type="GO" id="GO:0097039">
    <property type="term" value="P:protein linear polyubiquitination"/>
    <property type="evidence" value="ECO:0007669"/>
    <property type="project" value="TreeGrafter"/>
</dbReference>
<dbReference type="CDD" id="cd20335">
    <property type="entry name" value="BRcat_RBR"/>
    <property type="match status" value="1"/>
</dbReference>
<sequence>MPGALLLVLHAKNSTPLLRSVPQDLEQDEGNTEDFSRTIAGAFVRFQDGGRVSNVSLPSDFSAVHLRGLPQGTTPQAVQSLCAGHGFEIQQKDIWIMHQDGLFAANVRAEDPAFSKKLCTVMQTGLIWDKSRIQATPVAARMPTGHALGRVDCKKVHVSWHKAVRTIWLNFRNDAIAERVRRKFATGAYTVLGQKVLAGAPSQASSLPFRSHRPADWTVRLTDVPASAGESEICRAISLQADKPHRIKLETPGYSIDDEQAVAMVRSLLTRIGPVEYWEVTPESTAKRAKATARFFDETDARDAVSQLNGTELPFHKHGKLTVQIVFSAKFKARSDIYNAVMCRVNAHLDVWKKKHVCFRSYPSSRMLKVEGESDKEVASAKVVMESILSGVVAKDGQQGLWDSSLQRDGHLWRSIKQQQQEQKLGVVVVRDKAKQELRLFGTENKCKEAQRQLADLLHVEASSAHVIELDTPKFRWACRGGLKVINSRLGAEKAVLDVVASPKKMVISGSCADYDVALAVVNGQELVEQPKSETPSGAAVAEDCSVCWMEAEAPVRTACHHVYCLDCFENSCTGVSASGADFAVLCHGGRGNCNCAISLQDLREHLSSAALEDLLERSLASYVRRLPDKLRFCSTPNCDYIYRVTGLPETHTCANCLQRTCSACHEPHVDITCAEYKDIRSGGYAAFEKLKKEVGIKDCPKCKTPIEKTAGCNHMTCMACNVHICWVCLMTFDSGSPVYGHMNKMHGGHVDWDGM</sequence>
<dbReference type="PROSITE" id="PS00028">
    <property type="entry name" value="ZINC_FINGER_C2H2_1"/>
    <property type="match status" value="1"/>
</dbReference>
<protein>
    <submittedName>
        <fullName evidence="9">IBR domain, a half RING-finger domain-containing protein</fullName>
    </submittedName>
</protein>
<dbReference type="CDD" id="cd22585">
    <property type="entry name" value="Rcat_RBR_DEAH12-like"/>
    <property type="match status" value="1"/>
</dbReference>
<dbReference type="PROSITE" id="PS51873">
    <property type="entry name" value="TRIAD"/>
    <property type="match status" value="1"/>
</dbReference>
<dbReference type="Gene3D" id="1.20.120.1750">
    <property type="match status" value="1"/>
</dbReference>
<feature type="domain" description="RING-type" evidence="8">
    <location>
        <begin position="541"/>
        <end position="754"/>
    </location>
</feature>
<dbReference type="Pfam" id="PF22191">
    <property type="entry name" value="IBR_1"/>
    <property type="match status" value="1"/>
</dbReference>
<dbReference type="GO" id="GO:0043130">
    <property type="term" value="F:ubiquitin binding"/>
    <property type="evidence" value="ECO:0007669"/>
    <property type="project" value="TreeGrafter"/>
</dbReference>
<dbReference type="InterPro" id="IPR013083">
    <property type="entry name" value="Znf_RING/FYVE/PHD"/>
</dbReference>
<dbReference type="PANTHER" id="PTHR22770">
    <property type="entry name" value="UBIQUITIN CONJUGATING ENZYME 7 INTERACTING PROTEIN-RELATED"/>
    <property type="match status" value="1"/>
</dbReference>
<dbReference type="GO" id="GO:0008270">
    <property type="term" value="F:zinc ion binding"/>
    <property type="evidence" value="ECO:0007669"/>
    <property type="project" value="UniProtKB-KW"/>
</dbReference>
<dbReference type="EMBL" id="JAIZPD010000010">
    <property type="protein sequence ID" value="KAH0960193.1"/>
    <property type="molecule type" value="Genomic_DNA"/>
</dbReference>
<dbReference type="Pfam" id="PF01485">
    <property type="entry name" value="IBR"/>
    <property type="match status" value="1"/>
</dbReference>
<evidence type="ECO:0000313" key="10">
    <source>
        <dbReference type="Proteomes" id="UP000824596"/>
    </source>
</evidence>
<keyword evidence="2" id="KW-0808">Transferase</keyword>
<dbReference type="GO" id="GO:0004842">
    <property type="term" value="F:ubiquitin-protein transferase activity"/>
    <property type="evidence" value="ECO:0007669"/>
    <property type="project" value="TreeGrafter"/>
</dbReference>
<dbReference type="PANTHER" id="PTHR22770:SF13">
    <property type="entry name" value="RING-TYPE DOMAIN-CONTAINING PROTEIN"/>
    <property type="match status" value="1"/>
</dbReference>
<dbReference type="GO" id="GO:0000151">
    <property type="term" value="C:ubiquitin ligase complex"/>
    <property type="evidence" value="ECO:0007669"/>
    <property type="project" value="TreeGrafter"/>
</dbReference>
<accession>A0A9P8MQ26</accession>
<gene>
    <name evidence="9" type="ORF">HRG_08348</name>
</gene>
<dbReference type="GeneID" id="68357477"/>
<keyword evidence="5" id="KW-0863">Zinc-finger</keyword>
<evidence type="ECO:0000256" key="2">
    <source>
        <dbReference type="ARBA" id="ARBA00022679"/>
    </source>
</evidence>
<evidence type="ECO:0000313" key="9">
    <source>
        <dbReference type="EMBL" id="KAH0960193.1"/>
    </source>
</evidence>
<dbReference type="Proteomes" id="UP000824596">
    <property type="component" value="Unassembled WGS sequence"/>
</dbReference>
<dbReference type="OrthoDB" id="4927635at2759"/>
<dbReference type="InterPro" id="IPR051628">
    <property type="entry name" value="LUBAC_E3_Ligases"/>
</dbReference>
<dbReference type="AlphaFoldDB" id="A0A9P8MQ26"/>
<keyword evidence="4" id="KW-0677">Repeat</keyword>